<keyword evidence="1" id="KW-0812">Transmembrane</keyword>
<keyword evidence="1" id="KW-0472">Membrane</keyword>
<name>A0A443HVL8_BYSSP</name>
<gene>
    <name evidence="2" type="ORF">C8Q69DRAFT_467853</name>
</gene>
<evidence type="ECO:0000256" key="1">
    <source>
        <dbReference type="SAM" id="Phobius"/>
    </source>
</evidence>
<protein>
    <recommendedName>
        <fullName evidence="4">Integral membrane protein</fullName>
    </recommendedName>
</protein>
<dbReference type="EMBL" id="RCNU01000005">
    <property type="protein sequence ID" value="RWQ95885.1"/>
    <property type="molecule type" value="Genomic_DNA"/>
</dbReference>
<evidence type="ECO:0008006" key="4">
    <source>
        <dbReference type="Google" id="ProtNLM"/>
    </source>
</evidence>
<accession>A0A443HVL8</accession>
<feature type="transmembrane region" description="Helical" evidence="1">
    <location>
        <begin position="12"/>
        <end position="33"/>
    </location>
</feature>
<organism evidence="2 3">
    <name type="scientific">Byssochlamys spectabilis</name>
    <name type="common">Paecilomyces variotii</name>
    <dbReference type="NCBI Taxonomy" id="264951"/>
    <lineage>
        <taxon>Eukaryota</taxon>
        <taxon>Fungi</taxon>
        <taxon>Dikarya</taxon>
        <taxon>Ascomycota</taxon>
        <taxon>Pezizomycotina</taxon>
        <taxon>Eurotiomycetes</taxon>
        <taxon>Eurotiomycetidae</taxon>
        <taxon>Eurotiales</taxon>
        <taxon>Thermoascaceae</taxon>
        <taxon>Paecilomyces</taxon>
    </lineage>
</organism>
<keyword evidence="3" id="KW-1185">Reference proteome</keyword>
<comment type="caution">
    <text evidence="2">The sequence shown here is derived from an EMBL/GenBank/DDBJ whole genome shotgun (WGS) entry which is preliminary data.</text>
</comment>
<reference evidence="2 3" key="1">
    <citation type="journal article" date="2018" name="Front. Microbiol.">
        <title>Genomic and genetic insights into a cosmopolitan fungus, Paecilomyces variotii (Eurotiales).</title>
        <authorList>
            <person name="Urquhart A.S."/>
            <person name="Mondo S.J."/>
            <person name="Makela M.R."/>
            <person name="Hane J.K."/>
            <person name="Wiebenga A."/>
            <person name="He G."/>
            <person name="Mihaltcheva S."/>
            <person name="Pangilinan J."/>
            <person name="Lipzen A."/>
            <person name="Barry K."/>
            <person name="de Vries R.P."/>
            <person name="Grigoriev I.V."/>
            <person name="Idnurm A."/>
        </authorList>
    </citation>
    <scope>NUCLEOTIDE SEQUENCE [LARGE SCALE GENOMIC DNA]</scope>
    <source>
        <strain evidence="2 3">CBS 101075</strain>
    </source>
</reference>
<feature type="transmembrane region" description="Helical" evidence="1">
    <location>
        <begin position="58"/>
        <end position="80"/>
    </location>
</feature>
<proteinExistence type="predicted"/>
<dbReference type="GeneID" id="39599933"/>
<dbReference type="VEuPathDB" id="FungiDB:C8Q69DRAFT_467853"/>
<evidence type="ECO:0000313" key="3">
    <source>
        <dbReference type="Proteomes" id="UP000283841"/>
    </source>
</evidence>
<evidence type="ECO:0000313" key="2">
    <source>
        <dbReference type="EMBL" id="RWQ95885.1"/>
    </source>
</evidence>
<dbReference type="Proteomes" id="UP000283841">
    <property type="component" value="Unassembled WGS sequence"/>
</dbReference>
<dbReference type="RefSeq" id="XP_028485530.1">
    <property type="nucleotide sequence ID" value="XM_028630656.1"/>
</dbReference>
<keyword evidence="1" id="KW-1133">Transmembrane helix</keyword>
<dbReference type="AlphaFoldDB" id="A0A443HVL8"/>
<dbReference type="InterPro" id="IPR025363">
    <property type="entry name" value="DUF4267"/>
</dbReference>
<dbReference type="Pfam" id="PF14087">
    <property type="entry name" value="DUF4267"/>
    <property type="match status" value="1"/>
</dbReference>
<feature type="transmembrane region" description="Helical" evidence="1">
    <location>
        <begin position="112"/>
        <end position="132"/>
    </location>
</feature>
<sequence>MAPSSRISQSRGIRIITSALGTVCLGLGITDIIRPQDGLALLEFHSLPSSADQRLSNALMSMVGVRDLFMASAIYAASYFGTSKTLGWILFASGGVAFGDGMIARANGLNFLNHWVFVPIAGVLGSVLLGAFDKS</sequence>